<name>G4T699_SERID</name>
<gene>
    <name evidence="2" type="ORF">PIIN_00569</name>
</gene>
<dbReference type="EMBL" id="CAFZ01000006">
    <property type="protein sequence ID" value="CCA66806.1"/>
    <property type="molecule type" value="Genomic_DNA"/>
</dbReference>
<dbReference type="HOGENOM" id="CLU_1337959_0_0_1"/>
<protein>
    <submittedName>
        <fullName evidence="2">Uncharacterized protein</fullName>
    </submittedName>
</protein>
<accession>G4T699</accession>
<evidence type="ECO:0000313" key="2">
    <source>
        <dbReference type="EMBL" id="CCA66806.1"/>
    </source>
</evidence>
<reference evidence="2 3" key="1">
    <citation type="journal article" date="2011" name="PLoS Pathog.">
        <title>Endophytic Life Strategies Decoded by Genome and Transcriptome Analyses of the Mutualistic Root Symbiont Piriformospora indica.</title>
        <authorList>
            <person name="Zuccaro A."/>
            <person name="Lahrmann U."/>
            <person name="Guldener U."/>
            <person name="Langen G."/>
            <person name="Pfiffi S."/>
            <person name="Biedenkopf D."/>
            <person name="Wong P."/>
            <person name="Samans B."/>
            <person name="Grimm C."/>
            <person name="Basiewicz M."/>
            <person name="Murat C."/>
            <person name="Martin F."/>
            <person name="Kogel K.H."/>
        </authorList>
    </citation>
    <scope>NUCLEOTIDE SEQUENCE [LARGE SCALE GENOMIC DNA]</scope>
    <source>
        <strain evidence="2 3">DSM 11827</strain>
    </source>
</reference>
<organism evidence="2 3">
    <name type="scientific">Serendipita indica (strain DSM 11827)</name>
    <name type="common">Root endophyte fungus</name>
    <name type="synonym">Piriformospora indica</name>
    <dbReference type="NCBI Taxonomy" id="1109443"/>
    <lineage>
        <taxon>Eukaryota</taxon>
        <taxon>Fungi</taxon>
        <taxon>Dikarya</taxon>
        <taxon>Basidiomycota</taxon>
        <taxon>Agaricomycotina</taxon>
        <taxon>Agaricomycetes</taxon>
        <taxon>Sebacinales</taxon>
        <taxon>Serendipitaceae</taxon>
        <taxon>Serendipita</taxon>
    </lineage>
</organism>
<dbReference type="AlphaFoldDB" id="G4T699"/>
<feature type="compositionally biased region" description="Basic residues" evidence="1">
    <location>
        <begin position="1"/>
        <end position="11"/>
    </location>
</feature>
<evidence type="ECO:0000256" key="1">
    <source>
        <dbReference type="SAM" id="MobiDB-lite"/>
    </source>
</evidence>
<feature type="region of interest" description="Disordered" evidence="1">
    <location>
        <begin position="1"/>
        <end position="50"/>
    </location>
</feature>
<dbReference type="InParanoid" id="G4T699"/>
<evidence type="ECO:0000313" key="3">
    <source>
        <dbReference type="Proteomes" id="UP000007148"/>
    </source>
</evidence>
<dbReference type="OrthoDB" id="3264586at2759"/>
<sequence>MSKGTGKKHKGRFSESKLLGSQPKDGDASGSDQDESGDEATNGPDSNMLRKFVEKQLASGKNASARETKLESEIKTLFGDARAASAERKTACAAYLDNMLMSIESTLQTEQEPDCEEILKLLGARAKYAAKVTSKLEALPPINGQLDMATKQANDHLKDRQGLRARSRKRLIKHAQRDYERALEMQKLATDANAYIKHYKRLIVL</sequence>
<dbReference type="Proteomes" id="UP000007148">
    <property type="component" value="Unassembled WGS sequence"/>
</dbReference>
<comment type="caution">
    <text evidence="2">The sequence shown here is derived from an EMBL/GenBank/DDBJ whole genome shotgun (WGS) entry which is preliminary data.</text>
</comment>
<keyword evidence="3" id="KW-1185">Reference proteome</keyword>
<proteinExistence type="predicted"/>